<gene>
    <name evidence="3" type="ORF">D2E23_0001</name>
</gene>
<dbReference type="InterPro" id="IPR016047">
    <property type="entry name" value="M23ase_b-sheet_dom"/>
</dbReference>
<organism evidence="3 4">
    <name type="scientific">Bifidobacterium callimiconis</name>
    <dbReference type="NCBI Taxonomy" id="2306973"/>
    <lineage>
        <taxon>Bacteria</taxon>
        <taxon>Bacillati</taxon>
        <taxon>Actinomycetota</taxon>
        <taxon>Actinomycetes</taxon>
        <taxon>Bifidobacteriales</taxon>
        <taxon>Bifidobacteriaceae</taxon>
        <taxon>Bifidobacterium</taxon>
    </lineage>
</organism>
<dbReference type="SUPFAM" id="SSF51261">
    <property type="entry name" value="Duplicated hybrid motif"/>
    <property type="match status" value="1"/>
</dbReference>
<keyword evidence="4" id="KW-1185">Reference proteome</keyword>
<evidence type="ECO:0000313" key="3">
    <source>
        <dbReference type="EMBL" id="RSX52273.1"/>
    </source>
</evidence>
<keyword evidence="1" id="KW-0812">Transmembrane</keyword>
<dbReference type="Proteomes" id="UP000288607">
    <property type="component" value="Unassembled WGS sequence"/>
</dbReference>
<dbReference type="Gene3D" id="2.70.70.10">
    <property type="entry name" value="Glucose Permease (Domain IIA)"/>
    <property type="match status" value="1"/>
</dbReference>
<evidence type="ECO:0000256" key="1">
    <source>
        <dbReference type="SAM" id="Phobius"/>
    </source>
</evidence>
<dbReference type="RefSeq" id="WP_126028990.1">
    <property type="nucleotide sequence ID" value="NZ_QXGJ01000001.1"/>
</dbReference>
<feature type="transmembrane region" description="Helical" evidence="1">
    <location>
        <begin position="30"/>
        <end position="47"/>
    </location>
</feature>
<name>A0A430FHB1_9BIFI</name>
<proteinExistence type="predicted"/>
<dbReference type="Pfam" id="PF01551">
    <property type="entry name" value="Peptidase_M23"/>
    <property type="match status" value="1"/>
</dbReference>
<protein>
    <submittedName>
        <fullName evidence="3">Peptidase M23</fullName>
    </submittedName>
</protein>
<evidence type="ECO:0000259" key="2">
    <source>
        <dbReference type="Pfam" id="PF01551"/>
    </source>
</evidence>
<comment type="caution">
    <text evidence="3">The sequence shown here is derived from an EMBL/GenBank/DDBJ whole genome shotgun (WGS) entry which is preliminary data.</text>
</comment>
<sequence>MTQNNDDHRRMRLFRLLRGRDRERQRQRRNLVTGLLLVMLTFMGFAAFPYGDLAYATMGCGMGFGWPIMVEGNPNLVQRFDNPPKPWLAGHRGLDLQASSGTELFSPSSGILTFAGQVGGKNVLTIDHGDGISTTYEPATTMLPVGTILRKGESFGRVDGHSDHCDGNCLHWGLRQGKRQYRNPEHAVRPQRIALKPVDDNS</sequence>
<dbReference type="EMBL" id="QXGJ01000001">
    <property type="protein sequence ID" value="RSX52273.1"/>
    <property type="molecule type" value="Genomic_DNA"/>
</dbReference>
<dbReference type="InterPro" id="IPR011055">
    <property type="entry name" value="Dup_hybrid_motif"/>
</dbReference>
<feature type="domain" description="M23ase beta-sheet core" evidence="2">
    <location>
        <begin position="90"/>
        <end position="180"/>
    </location>
</feature>
<evidence type="ECO:0000313" key="4">
    <source>
        <dbReference type="Proteomes" id="UP000288607"/>
    </source>
</evidence>
<dbReference type="CDD" id="cd12797">
    <property type="entry name" value="M23_peptidase"/>
    <property type="match status" value="1"/>
</dbReference>
<keyword evidence="1" id="KW-0472">Membrane</keyword>
<dbReference type="AlphaFoldDB" id="A0A430FHB1"/>
<keyword evidence="1" id="KW-1133">Transmembrane helix</keyword>
<reference evidence="3 4" key="1">
    <citation type="submission" date="2018-09" db="EMBL/GenBank/DDBJ databases">
        <title>Characterization of the phylogenetic diversity of five novel species belonging to the genus Bifidobacterium.</title>
        <authorList>
            <person name="Lugli G.A."/>
            <person name="Duranti S."/>
            <person name="Milani C."/>
        </authorList>
    </citation>
    <scope>NUCLEOTIDE SEQUENCE [LARGE SCALE GENOMIC DNA]</scope>
    <source>
        <strain evidence="3 4">2028B</strain>
    </source>
</reference>
<accession>A0A430FHB1</accession>
<dbReference type="OrthoDB" id="5245088at2"/>